<feature type="compositionally biased region" description="Low complexity" evidence="1">
    <location>
        <begin position="335"/>
        <end position="349"/>
    </location>
</feature>
<feature type="region of interest" description="Disordered" evidence="1">
    <location>
        <begin position="532"/>
        <end position="568"/>
    </location>
</feature>
<feature type="region of interest" description="Disordered" evidence="1">
    <location>
        <begin position="613"/>
        <end position="632"/>
    </location>
</feature>
<feature type="compositionally biased region" description="Pro residues" evidence="1">
    <location>
        <begin position="92"/>
        <end position="101"/>
    </location>
</feature>
<feature type="region of interest" description="Disordered" evidence="1">
    <location>
        <begin position="80"/>
        <end position="101"/>
    </location>
</feature>
<organism evidence="2 3">
    <name type="scientific">Chlorella sorokiniana</name>
    <name type="common">Freshwater green alga</name>
    <dbReference type="NCBI Taxonomy" id="3076"/>
    <lineage>
        <taxon>Eukaryota</taxon>
        <taxon>Viridiplantae</taxon>
        <taxon>Chlorophyta</taxon>
        <taxon>core chlorophytes</taxon>
        <taxon>Trebouxiophyceae</taxon>
        <taxon>Chlorellales</taxon>
        <taxon>Chlorellaceae</taxon>
        <taxon>Chlorella clade</taxon>
        <taxon>Chlorella</taxon>
    </lineage>
</organism>
<name>A0A2P6TE10_CHLSO</name>
<feature type="region of interest" description="Disordered" evidence="1">
    <location>
        <begin position="333"/>
        <end position="456"/>
    </location>
</feature>
<dbReference type="EMBL" id="LHPG02000021">
    <property type="protein sequence ID" value="PRW20886.1"/>
    <property type="molecule type" value="Genomic_DNA"/>
</dbReference>
<dbReference type="OrthoDB" id="10611092at2759"/>
<sequence>MSKPTGPCTLCGSKHTSSGWRRLPECAGELAGKDGCNACYVALTKASGKYDEAGIRELMASRCALKGVTGVARRRLAHTRRASSSATATLPCAPPREPPLPRSFTELLMGVAPAGTAEPQQQQPVAQPAAATAQAAQQQQGSPSPAASVAPPAAEVQPVAIQMLEEWRALTAACTSQVSAQEKRAGQQAWFSAHQLVGRGAVLVGFLPALELLLPGTRRSPDPAGVLFVCACPAPLRELRGARDTGHTLRLVVYCPITGQLMVCRDQVRREENCLYRHPRHDKWAWDSSEGWKLLFPEPSHYGPQLQMFRHALAMFGTITAAPPAGAQQTFWVGHAQQQQAQQQQQQQEQQEHQEKQPAHGPAQMPLHPLVPPPPPQQQQLGMAHVPEWPGLKLAQPSPSASPVQAPAGQQLEGSQWPGSPVSVRSPSSVQQPFGSAAYTTSPASHTPAAPPMWQTSTPTMQQAQLLLMPAAPLYTPGPRPMLHAPAPPLPLPQLMWPAASSPAQLQPAACFQPQPPQQPLLPPPAGMDLPWELPGTAPASPAAPLQGSLFHSGPITPGSSLPLPAEPLSASQLAQQAQQGLQVPPELEFGLLDLTKADDFQQMLDSMWGDQVGQEEAGAAPAAAESVGASP</sequence>
<evidence type="ECO:0000256" key="1">
    <source>
        <dbReference type="SAM" id="MobiDB-lite"/>
    </source>
</evidence>
<accession>A0A2P6TE10</accession>
<gene>
    <name evidence="2" type="ORF">C2E21_8551</name>
</gene>
<protein>
    <submittedName>
        <fullName evidence="2">Uncharacterized protein</fullName>
    </submittedName>
</protein>
<reference evidence="2 3" key="1">
    <citation type="journal article" date="2018" name="Plant J.">
        <title>Genome sequences of Chlorella sorokiniana UTEX 1602 and Micractinium conductrix SAG 241.80: implications to maltose excretion by a green alga.</title>
        <authorList>
            <person name="Arriola M.B."/>
            <person name="Velmurugan N."/>
            <person name="Zhang Y."/>
            <person name="Plunkett M.H."/>
            <person name="Hondzo H."/>
            <person name="Barney B.M."/>
        </authorList>
    </citation>
    <scope>NUCLEOTIDE SEQUENCE [LARGE SCALE GENOMIC DNA]</scope>
    <source>
        <strain evidence="3">UTEX 1602</strain>
    </source>
</reference>
<dbReference type="Proteomes" id="UP000239899">
    <property type="component" value="Unassembled WGS sequence"/>
</dbReference>
<feature type="compositionally biased region" description="Low complexity" evidence="1">
    <location>
        <begin position="359"/>
        <end position="368"/>
    </location>
</feature>
<comment type="caution">
    <text evidence="2">The sequence shown here is derived from an EMBL/GenBank/DDBJ whole genome shotgun (WGS) entry which is preliminary data.</text>
</comment>
<feature type="compositionally biased region" description="Low complexity" evidence="1">
    <location>
        <begin position="420"/>
        <end position="448"/>
    </location>
</feature>
<evidence type="ECO:0000313" key="3">
    <source>
        <dbReference type="Proteomes" id="UP000239899"/>
    </source>
</evidence>
<feature type="compositionally biased region" description="Low complexity" evidence="1">
    <location>
        <begin position="117"/>
        <end position="151"/>
    </location>
</feature>
<dbReference type="AlphaFoldDB" id="A0A2P6TE10"/>
<feature type="compositionally biased region" description="Low complexity" evidence="1">
    <location>
        <begin position="82"/>
        <end position="91"/>
    </location>
</feature>
<feature type="compositionally biased region" description="Low complexity" evidence="1">
    <location>
        <begin position="395"/>
        <end position="411"/>
    </location>
</feature>
<evidence type="ECO:0000313" key="2">
    <source>
        <dbReference type="EMBL" id="PRW20886.1"/>
    </source>
</evidence>
<keyword evidence="3" id="KW-1185">Reference proteome</keyword>
<feature type="region of interest" description="Disordered" evidence="1">
    <location>
        <begin position="116"/>
        <end position="151"/>
    </location>
</feature>
<proteinExistence type="predicted"/>